<reference evidence="2 3" key="1">
    <citation type="journal article" date="2019" name="Int. J. Syst. Evol. Microbiol.">
        <title>The Global Catalogue of Microorganisms (GCM) 10K type strain sequencing project: providing services to taxonomists for standard genome sequencing and annotation.</title>
        <authorList>
            <consortium name="The Broad Institute Genomics Platform"/>
            <consortium name="The Broad Institute Genome Sequencing Center for Infectious Disease"/>
            <person name="Wu L."/>
            <person name="Ma J."/>
        </authorList>
    </citation>
    <scope>NUCLEOTIDE SEQUENCE [LARGE SCALE GENOMIC DNA]</scope>
    <source>
        <strain evidence="2 3">PSR21</strain>
    </source>
</reference>
<comment type="caution">
    <text evidence="2">The sequence shown here is derived from an EMBL/GenBank/DDBJ whole genome shotgun (WGS) entry which is preliminary data.</text>
</comment>
<dbReference type="GO" id="GO:0005886">
    <property type="term" value="C:plasma membrane"/>
    <property type="evidence" value="ECO:0007669"/>
    <property type="project" value="UniProtKB-SubCell"/>
</dbReference>
<evidence type="ECO:0000313" key="3">
    <source>
        <dbReference type="Proteomes" id="UP001596547"/>
    </source>
</evidence>
<dbReference type="Pfam" id="PF12679">
    <property type="entry name" value="ABC2_membrane_2"/>
    <property type="match status" value="1"/>
</dbReference>
<protein>
    <submittedName>
        <fullName evidence="2">ABC transporter permease</fullName>
    </submittedName>
</protein>
<feature type="transmembrane region" description="Helical" evidence="1">
    <location>
        <begin position="239"/>
        <end position="256"/>
    </location>
</feature>
<dbReference type="PANTHER" id="PTHR43471">
    <property type="entry name" value="ABC TRANSPORTER PERMEASE"/>
    <property type="match status" value="1"/>
</dbReference>
<keyword evidence="1" id="KW-0812">Transmembrane</keyword>
<keyword evidence="1" id="KW-1133">Transmembrane helix</keyword>
<feature type="transmembrane region" description="Helical" evidence="1">
    <location>
        <begin position="186"/>
        <end position="206"/>
    </location>
</feature>
<evidence type="ECO:0000313" key="2">
    <source>
        <dbReference type="EMBL" id="MFC7317089.1"/>
    </source>
</evidence>
<accession>A0ABD6A942</accession>
<feature type="transmembrane region" description="Helical" evidence="1">
    <location>
        <begin position="118"/>
        <end position="144"/>
    </location>
</feature>
<keyword evidence="1" id="KW-0472">Membrane</keyword>
<dbReference type="RefSeq" id="WP_276303655.1">
    <property type="nucleotide sequence ID" value="NZ_CP119992.1"/>
</dbReference>
<feature type="transmembrane region" description="Helical" evidence="1">
    <location>
        <begin position="77"/>
        <end position="97"/>
    </location>
</feature>
<dbReference type="EMBL" id="JBHTBF010000002">
    <property type="protein sequence ID" value="MFC7317089.1"/>
    <property type="molecule type" value="Genomic_DNA"/>
</dbReference>
<evidence type="ECO:0000256" key="1">
    <source>
        <dbReference type="SAM" id="Phobius"/>
    </source>
</evidence>
<sequence>MFEIVAYEGRRRIRGTIALVVALGLFAALYIGLFPSVSAGFDFEQYAESLPPAIRNAFGITALGTIEGYLSTQLYRFVWTILLGLYFAYAAGSLIAGDIERDRLELLLATPVSRARVVVEKFCALLVPLLGLSAAAPVMVYAMTVLIDDPVPLADLVTVTLLAIPYLLACAAVGLLLSVLVSRADLAQRGAMAVVFGLFTLDSVVADTDVEWLGRVSPTHYFDPSAVLVEGEVPLADPLVLLAATAALLALSALWFRRRDVP</sequence>
<dbReference type="Proteomes" id="UP001596547">
    <property type="component" value="Unassembled WGS sequence"/>
</dbReference>
<feature type="transmembrane region" description="Helical" evidence="1">
    <location>
        <begin position="156"/>
        <end position="179"/>
    </location>
</feature>
<name>A0ABD6A942_9EURY</name>
<gene>
    <name evidence="2" type="ORF">ACFQPE_09810</name>
</gene>
<feature type="transmembrane region" description="Helical" evidence="1">
    <location>
        <begin position="12"/>
        <end position="33"/>
    </location>
</feature>
<dbReference type="PANTHER" id="PTHR43471:SF12">
    <property type="entry name" value="HYPOTHETICAL MEMBRANE PROTEIN, CONSERVED"/>
    <property type="match status" value="1"/>
</dbReference>
<keyword evidence="3" id="KW-1185">Reference proteome</keyword>
<organism evidence="2 3">
    <name type="scientific">Halomarina halobia</name>
    <dbReference type="NCBI Taxonomy" id="3033386"/>
    <lineage>
        <taxon>Archaea</taxon>
        <taxon>Methanobacteriati</taxon>
        <taxon>Methanobacteriota</taxon>
        <taxon>Stenosarchaea group</taxon>
        <taxon>Halobacteria</taxon>
        <taxon>Halobacteriales</taxon>
        <taxon>Natronomonadaceae</taxon>
        <taxon>Halomarina</taxon>
    </lineage>
</organism>
<dbReference type="GeneID" id="79316257"/>
<proteinExistence type="predicted"/>
<dbReference type="AlphaFoldDB" id="A0ABD6A942"/>